<dbReference type="Pfam" id="PF00392">
    <property type="entry name" value="GntR"/>
    <property type="match status" value="1"/>
</dbReference>
<dbReference type="EMBL" id="CP016171">
    <property type="protein sequence ID" value="ANN74900.1"/>
    <property type="molecule type" value="Genomic_DNA"/>
</dbReference>
<keyword evidence="1" id="KW-0805">Transcription regulation</keyword>
<dbReference type="Proteomes" id="UP000092213">
    <property type="component" value="Chromosome"/>
</dbReference>
<evidence type="ECO:0000313" key="5">
    <source>
        <dbReference type="EMBL" id="ANN69758.1"/>
    </source>
</evidence>
<dbReference type="EMBL" id="CP016170">
    <property type="protein sequence ID" value="ANN69758.1"/>
    <property type="molecule type" value="Genomic_DNA"/>
</dbReference>
<dbReference type="Gene3D" id="1.10.10.10">
    <property type="entry name" value="Winged helix-like DNA-binding domain superfamily/Winged helix DNA-binding domain"/>
    <property type="match status" value="1"/>
</dbReference>
<reference evidence="7 8" key="1">
    <citation type="submission" date="2016-06" db="EMBL/GenBank/DDBJ databases">
        <title>Complete genome sequences of Bordetella bronchialis and Bordetella flabilis.</title>
        <authorList>
            <person name="LiPuma J.J."/>
            <person name="Spilker T."/>
        </authorList>
    </citation>
    <scope>NUCLEOTIDE SEQUENCE [LARGE SCALE GENOMIC DNA]</scope>
    <source>
        <strain evidence="6 8">AU17976</strain>
        <strain evidence="5 7">AU3182</strain>
    </source>
</reference>
<evidence type="ECO:0000256" key="3">
    <source>
        <dbReference type="ARBA" id="ARBA00023163"/>
    </source>
</evidence>
<dbReference type="SMART" id="SM00345">
    <property type="entry name" value="HTH_GNTR"/>
    <property type="match status" value="1"/>
</dbReference>
<name>A0A193G4Y5_9BORD</name>
<dbReference type="SMART" id="SM00895">
    <property type="entry name" value="FCD"/>
    <property type="match status" value="1"/>
</dbReference>
<sequence>MALPGDAQGPVNQRIYRALREAIVKGLYPPGSPLSEKEVADRFGVSRQPVREAFIKLGEAGLVQVLPQRGTFVMKISPRRVEDGRFIREAVEVAVAGRAAERIGPAQLDAMARLLARQRQAADDNDTAAFLDLDDAFHQAIAAAAECPAVWQTIENIKANMDRVRYLSLAEVSPLERLIEQHEAVFEALRKRDAPAAQAAMGHHLRELTISFEPIRARNPGWFGAQDD</sequence>
<dbReference type="InterPro" id="IPR036388">
    <property type="entry name" value="WH-like_DNA-bd_sf"/>
</dbReference>
<keyword evidence="2" id="KW-0238">DNA-binding</keyword>
<feature type="domain" description="HTH gntR-type" evidence="4">
    <location>
        <begin position="9"/>
        <end position="76"/>
    </location>
</feature>
<evidence type="ECO:0000256" key="2">
    <source>
        <dbReference type="ARBA" id="ARBA00023125"/>
    </source>
</evidence>
<dbReference type="GO" id="GO:0003677">
    <property type="term" value="F:DNA binding"/>
    <property type="evidence" value="ECO:0007669"/>
    <property type="project" value="UniProtKB-KW"/>
</dbReference>
<dbReference type="Pfam" id="PF07729">
    <property type="entry name" value="FCD"/>
    <property type="match status" value="1"/>
</dbReference>
<evidence type="ECO:0000313" key="8">
    <source>
        <dbReference type="Proteomes" id="UP000092213"/>
    </source>
</evidence>
<dbReference type="SUPFAM" id="SSF48008">
    <property type="entry name" value="GntR ligand-binding domain-like"/>
    <property type="match status" value="1"/>
</dbReference>
<evidence type="ECO:0000313" key="6">
    <source>
        <dbReference type="EMBL" id="ANN74900.1"/>
    </source>
</evidence>
<proteinExistence type="predicted"/>
<keyword evidence="7" id="KW-1185">Reference proteome</keyword>
<dbReference type="AlphaFoldDB" id="A0A193G4Y5"/>
<dbReference type="Gene3D" id="1.20.120.530">
    <property type="entry name" value="GntR ligand-binding domain-like"/>
    <property type="match status" value="1"/>
</dbReference>
<dbReference type="InterPro" id="IPR011711">
    <property type="entry name" value="GntR_C"/>
</dbReference>
<organism evidence="6 8">
    <name type="scientific">Bordetella bronchialis</name>
    <dbReference type="NCBI Taxonomy" id="463025"/>
    <lineage>
        <taxon>Bacteria</taxon>
        <taxon>Pseudomonadati</taxon>
        <taxon>Pseudomonadota</taxon>
        <taxon>Betaproteobacteria</taxon>
        <taxon>Burkholderiales</taxon>
        <taxon>Alcaligenaceae</taxon>
        <taxon>Bordetella</taxon>
    </lineage>
</organism>
<dbReference type="InterPro" id="IPR008920">
    <property type="entry name" value="TF_FadR/GntR_C"/>
</dbReference>
<dbReference type="KEGG" id="bbro:BAU06_18140"/>
<dbReference type="PRINTS" id="PR00035">
    <property type="entry name" value="HTHGNTR"/>
</dbReference>
<accession>A0A193G4Y5</accession>
<dbReference type="CDD" id="cd07377">
    <property type="entry name" value="WHTH_GntR"/>
    <property type="match status" value="1"/>
</dbReference>
<dbReference type="PANTHER" id="PTHR43537">
    <property type="entry name" value="TRANSCRIPTIONAL REGULATOR, GNTR FAMILY"/>
    <property type="match status" value="1"/>
</dbReference>
<gene>
    <name evidence="5" type="ORF">BAU06_18140</name>
    <name evidence="6" type="ORF">BAU08_18365</name>
</gene>
<evidence type="ECO:0000256" key="1">
    <source>
        <dbReference type="ARBA" id="ARBA00023015"/>
    </source>
</evidence>
<evidence type="ECO:0000259" key="4">
    <source>
        <dbReference type="PROSITE" id="PS50949"/>
    </source>
</evidence>
<dbReference type="InterPro" id="IPR036390">
    <property type="entry name" value="WH_DNA-bd_sf"/>
</dbReference>
<keyword evidence="3" id="KW-0804">Transcription</keyword>
<dbReference type="STRING" id="463025.BAU08_18365"/>
<dbReference type="PROSITE" id="PS50949">
    <property type="entry name" value="HTH_GNTR"/>
    <property type="match status" value="1"/>
</dbReference>
<dbReference type="GO" id="GO:0003700">
    <property type="term" value="F:DNA-binding transcription factor activity"/>
    <property type="evidence" value="ECO:0007669"/>
    <property type="project" value="InterPro"/>
</dbReference>
<dbReference type="Proteomes" id="UP000091897">
    <property type="component" value="Chromosome"/>
</dbReference>
<dbReference type="SUPFAM" id="SSF46785">
    <property type="entry name" value="Winged helix' DNA-binding domain"/>
    <property type="match status" value="1"/>
</dbReference>
<evidence type="ECO:0000313" key="7">
    <source>
        <dbReference type="Proteomes" id="UP000091897"/>
    </source>
</evidence>
<dbReference type="PANTHER" id="PTHR43537:SF6">
    <property type="entry name" value="HTH-TYPE TRANSCRIPTIONAL REPRESSOR RSPR"/>
    <property type="match status" value="1"/>
</dbReference>
<dbReference type="InterPro" id="IPR000524">
    <property type="entry name" value="Tscrpt_reg_HTH_GntR"/>
</dbReference>
<protein>
    <submittedName>
        <fullName evidence="6">GntR family transcriptional regulator</fullName>
    </submittedName>
</protein>